<sequence length="60" mass="5790">MSVRLGPAVRGRTGSVCLLAISLGAVASVDGASIVTPLVVTPIGSDALERLLVGNGGTGS</sequence>
<dbReference type="EMBL" id="CP064786">
    <property type="protein sequence ID" value="QSG02188.1"/>
    <property type="molecule type" value="Genomic_DNA"/>
</dbReference>
<protein>
    <submittedName>
        <fullName evidence="1">Uncharacterized protein</fullName>
    </submittedName>
</protein>
<dbReference type="KEGG" id="hara:AArcS_0966"/>
<dbReference type="Proteomes" id="UP000663586">
    <property type="component" value="Chromosome"/>
</dbReference>
<dbReference type="GeneID" id="70684353"/>
<accession>A0A897MQE2</accession>
<evidence type="ECO:0000313" key="2">
    <source>
        <dbReference type="Proteomes" id="UP000663586"/>
    </source>
</evidence>
<dbReference type="AlphaFoldDB" id="A0A897MQE2"/>
<proteinExistence type="predicted"/>
<name>A0A897MQE2_9EURY</name>
<dbReference type="RefSeq" id="WP_238479327.1">
    <property type="nucleotide sequence ID" value="NZ_CP064786.1"/>
</dbReference>
<gene>
    <name evidence="1" type="ORF">AArcS_0966</name>
</gene>
<organism evidence="1 2">
    <name type="scientific">Natranaeroarchaeum sulfidigenes</name>
    <dbReference type="NCBI Taxonomy" id="2784880"/>
    <lineage>
        <taxon>Archaea</taxon>
        <taxon>Methanobacteriati</taxon>
        <taxon>Methanobacteriota</taxon>
        <taxon>Stenosarchaea group</taxon>
        <taxon>Halobacteria</taxon>
        <taxon>Halobacteriales</taxon>
        <taxon>Natronoarchaeaceae</taxon>
        <taxon>Natranaeroarchaeum</taxon>
    </lineage>
</organism>
<reference evidence="1" key="1">
    <citation type="submission" date="2020-11" db="EMBL/GenBank/DDBJ databases">
        <title>Carbohydrate-dependent, anaerobic sulfur respiration: A novel catabolism in halophilic archaea.</title>
        <authorList>
            <person name="Sorokin D.Y."/>
            <person name="Messina E."/>
            <person name="Smedile F."/>
            <person name="La Cono V."/>
            <person name="Hallsworth J.E."/>
            <person name="Yakimov M.M."/>
        </authorList>
    </citation>
    <scope>NUCLEOTIDE SEQUENCE</scope>
    <source>
        <strain evidence="1">AArc-S</strain>
    </source>
</reference>
<evidence type="ECO:0000313" key="1">
    <source>
        <dbReference type="EMBL" id="QSG02188.1"/>
    </source>
</evidence>
<keyword evidence="2" id="KW-1185">Reference proteome</keyword>